<dbReference type="AlphaFoldDB" id="A0A6C0EKF3"/>
<protein>
    <submittedName>
        <fullName evidence="1">Uncharacterized protein</fullName>
    </submittedName>
</protein>
<name>A0A6C0EKF3_9ZZZZ</name>
<accession>A0A6C0EKF3</accession>
<organism evidence="1">
    <name type="scientific">viral metagenome</name>
    <dbReference type="NCBI Taxonomy" id="1070528"/>
    <lineage>
        <taxon>unclassified sequences</taxon>
        <taxon>metagenomes</taxon>
        <taxon>organismal metagenomes</taxon>
    </lineage>
</organism>
<dbReference type="Pfam" id="PF19196">
    <property type="entry name" value="DUF5871"/>
    <property type="match status" value="1"/>
</dbReference>
<proteinExistence type="predicted"/>
<sequence>MYTKLEDYDLNSIKSITFKIPTKIDNVYRASIDTPVNIELNTSEILKIFMNDKNQYELWYKINMDDDKSGKLFSLLNVLDDVALDESLKNSLEWFNKKISINSIKALYIPSYDVQVIDNKEVIYMKLYINSKEIVDKIKCDANCKFLISIDGLYFYKSNYLYNVVITDVLDVINFSDIFNKDAPAKLNISDKKSELMESLEDQAVHIPVPIPKENNQLDMEYNNIDKSVITNLTSKELESIIDEKRTYTKKCFLQAEKVSRAAENLRLKAIQSVNQLRKYEKTYDNLEY</sequence>
<dbReference type="EMBL" id="MN738869">
    <property type="protein sequence ID" value="QHT29141.1"/>
    <property type="molecule type" value="Genomic_DNA"/>
</dbReference>
<evidence type="ECO:0000313" key="1">
    <source>
        <dbReference type="EMBL" id="QHT29141.1"/>
    </source>
</evidence>
<dbReference type="InterPro" id="IPR043804">
    <property type="entry name" value="DUF5871"/>
</dbReference>
<reference evidence="1" key="1">
    <citation type="journal article" date="2020" name="Nature">
        <title>Giant virus diversity and host interactions through global metagenomics.</title>
        <authorList>
            <person name="Schulz F."/>
            <person name="Roux S."/>
            <person name="Paez-Espino D."/>
            <person name="Jungbluth S."/>
            <person name="Walsh D.A."/>
            <person name="Denef V.J."/>
            <person name="McMahon K.D."/>
            <person name="Konstantinidis K.T."/>
            <person name="Eloe-Fadrosh E.A."/>
            <person name="Kyrpides N.C."/>
            <person name="Woyke T."/>
        </authorList>
    </citation>
    <scope>NUCLEOTIDE SEQUENCE</scope>
    <source>
        <strain evidence="1">GVMAG-M-3300001351-8</strain>
    </source>
</reference>